<name>A0A263BW94_9BACI</name>
<gene>
    <name evidence="1" type="ORF">CIB95_06405</name>
</gene>
<reference evidence="1 2" key="2">
    <citation type="submission" date="2017-09" db="EMBL/GenBank/DDBJ databases">
        <title>Bacillus patelloidae sp. nov., isolated from the intestinal tract of a marine limpet.</title>
        <authorList>
            <person name="Liu R."/>
            <person name="Dong C."/>
            <person name="Shao Z."/>
        </authorList>
    </citation>
    <scope>NUCLEOTIDE SEQUENCE [LARGE SCALE GENOMIC DNA]</scope>
    <source>
        <strain evidence="1 2">SA5d-4</strain>
    </source>
</reference>
<comment type="caution">
    <text evidence="1">The sequence shown here is derived from an EMBL/GenBank/DDBJ whole genome shotgun (WGS) entry which is preliminary data.</text>
</comment>
<dbReference type="InterPro" id="IPR024787">
    <property type="entry name" value="EcsC"/>
</dbReference>
<accession>A0A263BW94</accession>
<evidence type="ECO:0008006" key="3">
    <source>
        <dbReference type="Google" id="ProtNLM"/>
    </source>
</evidence>
<keyword evidence="2" id="KW-1185">Reference proteome</keyword>
<reference evidence="2" key="1">
    <citation type="submission" date="2017-08" db="EMBL/GenBank/DDBJ databases">
        <authorList>
            <person name="Huang Z."/>
        </authorList>
    </citation>
    <scope>NUCLEOTIDE SEQUENCE [LARGE SCALE GENOMIC DNA]</scope>
    <source>
        <strain evidence="2">SA5d-4</strain>
    </source>
</reference>
<evidence type="ECO:0000313" key="2">
    <source>
        <dbReference type="Proteomes" id="UP000217083"/>
    </source>
</evidence>
<dbReference type="PANTHER" id="PTHR41260:SF1">
    <property type="entry name" value="PROTEIN ECSC"/>
    <property type="match status" value="1"/>
</dbReference>
<dbReference type="PANTHER" id="PTHR41260">
    <property type="entry name" value="PROTEIN ECSC"/>
    <property type="match status" value="1"/>
</dbReference>
<proteinExistence type="predicted"/>
<evidence type="ECO:0000313" key="1">
    <source>
        <dbReference type="EMBL" id="OZM57984.1"/>
    </source>
</evidence>
<protein>
    <recommendedName>
        <fullName evidence="3">ABC transporter substrate-binding protein</fullName>
    </recommendedName>
</protein>
<dbReference type="AlphaFoldDB" id="A0A263BW94"/>
<dbReference type="Proteomes" id="UP000217083">
    <property type="component" value="Unassembled WGS sequence"/>
</dbReference>
<organism evidence="1 2">
    <name type="scientific">Lottiidibacillus patelloidae</name>
    <dbReference type="NCBI Taxonomy" id="2670334"/>
    <lineage>
        <taxon>Bacteria</taxon>
        <taxon>Bacillati</taxon>
        <taxon>Bacillota</taxon>
        <taxon>Bacilli</taxon>
        <taxon>Bacillales</taxon>
        <taxon>Bacillaceae</taxon>
        <taxon>Lottiidibacillus</taxon>
    </lineage>
</organism>
<dbReference type="EMBL" id="NPIA01000002">
    <property type="protein sequence ID" value="OZM57984.1"/>
    <property type="molecule type" value="Genomic_DNA"/>
</dbReference>
<sequence length="275" mass="32381">MIMKITRDEQLMNEIKDWEMELLNYFPNDFEQYYEKWISAAFRKIDKAKREAFLSKIDTYLFHLHAFIENSQSLHEKKLYYIRKARTFDTNVRELSDIRSLPIDQIIYMAEQDVAKQRLLSLVQGGLTGYGGGFTIADLPFTFILNLRAIQNVSISYGYDINIPSELMISLKVFHASIMPKRMKGEAWNRLWKEVSKVEEDAFFYEGEENFSNINTVTVGALQFLKLLFIRSCRSKDNIPFLSIALGAGINYKFTKEITEFAQKFYQKRLLFERK</sequence>
<dbReference type="Pfam" id="PF12787">
    <property type="entry name" value="EcsC"/>
    <property type="match status" value="1"/>
</dbReference>